<organism evidence="1 2">
    <name type="scientific">Pseudoalteromonas peptidolytica F12-50-A1</name>
    <dbReference type="NCBI Taxonomy" id="1315280"/>
    <lineage>
        <taxon>Bacteria</taxon>
        <taxon>Pseudomonadati</taxon>
        <taxon>Pseudomonadota</taxon>
        <taxon>Gammaproteobacteria</taxon>
        <taxon>Alteromonadales</taxon>
        <taxon>Pseudoalteromonadaceae</taxon>
        <taxon>Pseudoalteromonas</taxon>
    </lineage>
</organism>
<dbReference type="AlphaFoldDB" id="A0A8I0MSK6"/>
<protein>
    <submittedName>
        <fullName evidence="1">Uncharacterized protein</fullName>
    </submittedName>
</protein>
<dbReference type="Proteomes" id="UP000660708">
    <property type="component" value="Unassembled WGS sequence"/>
</dbReference>
<proteinExistence type="predicted"/>
<keyword evidence="2" id="KW-1185">Reference proteome</keyword>
<sequence>MSYHTQQQSRHSVSEVLYFAHGCSLLFMVLRLNPSCI</sequence>
<gene>
    <name evidence="1" type="ORF">PPEP_a3381</name>
</gene>
<comment type="caution">
    <text evidence="1">The sequence shown here is derived from an EMBL/GenBank/DDBJ whole genome shotgun (WGS) entry which is preliminary data.</text>
</comment>
<accession>A0A8I0MSK6</accession>
<reference evidence="1 2" key="1">
    <citation type="submission" date="2015-06" db="EMBL/GenBank/DDBJ databases">
        <title>Genome sequence of Pseudoalteromonas peptidolytica.</title>
        <authorList>
            <person name="Xie B.-B."/>
            <person name="Rong J.-C."/>
            <person name="Qin Q.-L."/>
            <person name="Zhang Y.-Z."/>
        </authorList>
    </citation>
    <scope>NUCLEOTIDE SEQUENCE [LARGE SCALE GENOMIC DNA]</scope>
    <source>
        <strain evidence="1 2">F12-50-A1</strain>
    </source>
</reference>
<evidence type="ECO:0000313" key="1">
    <source>
        <dbReference type="EMBL" id="MBE0345039.1"/>
    </source>
</evidence>
<dbReference type="EMBL" id="AQHF01000019">
    <property type="protein sequence ID" value="MBE0345039.1"/>
    <property type="molecule type" value="Genomic_DNA"/>
</dbReference>
<evidence type="ECO:0000313" key="2">
    <source>
        <dbReference type="Proteomes" id="UP000660708"/>
    </source>
</evidence>
<name>A0A8I0MSK6_9GAMM</name>